<feature type="compositionally biased region" description="Polar residues" evidence="1">
    <location>
        <begin position="50"/>
        <end position="61"/>
    </location>
</feature>
<reference evidence="2 3" key="1">
    <citation type="journal article" date="2015" name="Genome Biol. Evol.">
        <title>Comparative Genomics of a Bacterivorous Green Alga Reveals Evolutionary Causalities and Consequences of Phago-Mixotrophic Mode of Nutrition.</title>
        <authorList>
            <person name="Burns J.A."/>
            <person name="Paasch A."/>
            <person name="Narechania A."/>
            <person name="Kim E."/>
        </authorList>
    </citation>
    <scope>NUCLEOTIDE SEQUENCE [LARGE SCALE GENOMIC DNA]</scope>
    <source>
        <strain evidence="2 3">PLY_AMNH</strain>
    </source>
</reference>
<sequence>RAQCTCHGPRPEGPSAREPPASGLDGTERPPRVPRPRRQARPAYAPPSTPTLTERASSSAQAGGRQLGLEEPAVGGEGPVARPHPAHDISAAVPVQSRPPSHSRMSARRPRDSGTPRRDTGICIDVPTQAVPSMEHPVTTGREASKKRSEVFVWNDVSKGRALPPQPAASPATGATKSGSSEDSDISTNRGSAKIGSENSNISVETISDEGTIIHAEDIIGEPLR</sequence>
<evidence type="ECO:0000313" key="3">
    <source>
        <dbReference type="Proteomes" id="UP001190700"/>
    </source>
</evidence>
<name>A0AAE0CFQ9_9CHLO</name>
<comment type="caution">
    <text evidence="2">The sequence shown here is derived from an EMBL/GenBank/DDBJ whole genome shotgun (WGS) entry which is preliminary data.</text>
</comment>
<feature type="region of interest" description="Disordered" evidence="1">
    <location>
        <begin position="1"/>
        <end position="225"/>
    </location>
</feature>
<accession>A0AAE0CFQ9</accession>
<feature type="non-terminal residue" evidence="2">
    <location>
        <position position="1"/>
    </location>
</feature>
<evidence type="ECO:0000256" key="1">
    <source>
        <dbReference type="SAM" id="MobiDB-lite"/>
    </source>
</evidence>
<dbReference type="Proteomes" id="UP001190700">
    <property type="component" value="Unassembled WGS sequence"/>
</dbReference>
<keyword evidence="3" id="KW-1185">Reference proteome</keyword>
<dbReference type="EMBL" id="LGRX02023886">
    <property type="protein sequence ID" value="KAK3254222.1"/>
    <property type="molecule type" value="Genomic_DNA"/>
</dbReference>
<protein>
    <submittedName>
        <fullName evidence="2">Uncharacterized protein</fullName>
    </submittedName>
</protein>
<proteinExistence type="predicted"/>
<feature type="compositionally biased region" description="Basic and acidic residues" evidence="1">
    <location>
        <begin position="109"/>
        <end position="120"/>
    </location>
</feature>
<evidence type="ECO:0000313" key="2">
    <source>
        <dbReference type="EMBL" id="KAK3254222.1"/>
    </source>
</evidence>
<organism evidence="2 3">
    <name type="scientific">Cymbomonas tetramitiformis</name>
    <dbReference type="NCBI Taxonomy" id="36881"/>
    <lineage>
        <taxon>Eukaryota</taxon>
        <taxon>Viridiplantae</taxon>
        <taxon>Chlorophyta</taxon>
        <taxon>Pyramimonadophyceae</taxon>
        <taxon>Pyramimonadales</taxon>
        <taxon>Pyramimonadaceae</taxon>
        <taxon>Cymbomonas</taxon>
    </lineage>
</organism>
<dbReference type="AlphaFoldDB" id="A0AAE0CFQ9"/>
<gene>
    <name evidence="2" type="ORF">CYMTET_36560</name>
</gene>
<feature type="compositionally biased region" description="Polar residues" evidence="1">
    <location>
        <begin position="173"/>
        <end position="206"/>
    </location>
</feature>